<keyword evidence="4" id="KW-0560">Oxidoreductase</keyword>
<evidence type="ECO:0000313" key="8">
    <source>
        <dbReference type="EMBL" id="GAO51927.1"/>
    </source>
</evidence>
<keyword evidence="5" id="KW-0503">Monooxygenase</keyword>
<reference evidence="8 9" key="3">
    <citation type="journal article" date="2015" name="Genome Announc.">
        <title>Draft Genome Sequence of the Archiascomycetous Yeast Saitoella complicata.</title>
        <authorList>
            <person name="Yamauchi K."/>
            <person name="Kondo S."/>
            <person name="Hamamoto M."/>
            <person name="Takahashi Y."/>
            <person name="Ogura Y."/>
            <person name="Hayashi T."/>
            <person name="Nishida H."/>
        </authorList>
    </citation>
    <scope>NUCLEOTIDE SEQUENCE [LARGE SCALE GENOMIC DNA]</scope>
    <source>
        <strain evidence="8 9">NRRL Y-17804</strain>
    </source>
</reference>
<feature type="chain" id="PRO_5002430540" description="FAD-binding domain-containing protein" evidence="6">
    <location>
        <begin position="26"/>
        <end position="480"/>
    </location>
</feature>
<keyword evidence="6" id="KW-0732">Signal</keyword>
<evidence type="ECO:0000256" key="5">
    <source>
        <dbReference type="ARBA" id="ARBA00023033"/>
    </source>
</evidence>
<proteinExistence type="inferred from homology"/>
<dbReference type="GO" id="GO:0071949">
    <property type="term" value="F:FAD binding"/>
    <property type="evidence" value="ECO:0007669"/>
    <property type="project" value="InterPro"/>
</dbReference>
<feature type="signal peptide" evidence="6">
    <location>
        <begin position="1"/>
        <end position="25"/>
    </location>
</feature>
<dbReference type="AlphaFoldDB" id="A0A0E9NPY6"/>
<dbReference type="PANTHER" id="PTHR13789">
    <property type="entry name" value="MONOOXYGENASE"/>
    <property type="match status" value="1"/>
</dbReference>
<dbReference type="InterPro" id="IPR050493">
    <property type="entry name" value="FAD-dep_Monooxygenase_BioMet"/>
</dbReference>
<evidence type="ECO:0000256" key="3">
    <source>
        <dbReference type="ARBA" id="ARBA00022827"/>
    </source>
</evidence>
<name>A0A0E9NPY6_SAICN</name>
<comment type="similarity">
    <text evidence="1">Belongs to the paxM FAD-dependent monooxygenase family.</text>
</comment>
<organism evidence="8 9">
    <name type="scientific">Saitoella complicata (strain BCRC 22490 / CBS 7301 / JCM 7358 / NBRC 10748 / NRRL Y-17804)</name>
    <dbReference type="NCBI Taxonomy" id="698492"/>
    <lineage>
        <taxon>Eukaryota</taxon>
        <taxon>Fungi</taxon>
        <taxon>Dikarya</taxon>
        <taxon>Ascomycota</taxon>
        <taxon>Taphrinomycotina</taxon>
        <taxon>Taphrinomycotina incertae sedis</taxon>
        <taxon>Saitoella</taxon>
    </lineage>
</organism>
<dbReference type="Proteomes" id="UP000033140">
    <property type="component" value="Unassembled WGS sequence"/>
</dbReference>
<keyword evidence="2" id="KW-0285">Flavoprotein</keyword>
<dbReference type="SUPFAM" id="SSF54373">
    <property type="entry name" value="FAD-linked reductases, C-terminal domain"/>
    <property type="match status" value="1"/>
</dbReference>
<dbReference type="PRINTS" id="PR00420">
    <property type="entry name" value="RNGMNOXGNASE"/>
</dbReference>
<dbReference type="PANTHER" id="PTHR13789:SF147">
    <property type="entry name" value="PUTATIVE (AFU_ORTHOLOGUE AFUA_2G01950)-RELATED"/>
    <property type="match status" value="1"/>
</dbReference>
<reference evidence="8 9" key="1">
    <citation type="journal article" date="2011" name="J. Gen. Appl. Microbiol.">
        <title>Draft genome sequencing of the enigmatic yeast Saitoella complicata.</title>
        <authorList>
            <person name="Nishida H."/>
            <person name="Hamamoto M."/>
            <person name="Sugiyama J."/>
        </authorList>
    </citation>
    <scope>NUCLEOTIDE SEQUENCE [LARGE SCALE GENOMIC DNA]</scope>
    <source>
        <strain evidence="8 9">NRRL Y-17804</strain>
    </source>
</reference>
<dbReference type="Pfam" id="PF01494">
    <property type="entry name" value="FAD_binding_3"/>
    <property type="match status" value="1"/>
</dbReference>
<dbReference type="GO" id="GO:0004497">
    <property type="term" value="F:monooxygenase activity"/>
    <property type="evidence" value="ECO:0007669"/>
    <property type="project" value="UniProtKB-KW"/>
</dbReference>
<dbReference type="RefSeq" id="XP_019025808.1">
    <property type="nucleotide sequence ID" value="XM_019169257.1"/>
</dbReference>
<feature type="domain" description="FAD-binding" evidence="7">
    <location>
        <begin position="9"/>
        <end position="360"/>
    </location>
</feature>
<comment type="caution">
    <text evidence="8">The sequence shown here is derived from an EMBL/GenBank/DDBJ whole genome shotgun (WGS) entry which is preliminary data.</text>
</comment>
<dbReference type="STRING" id="698492.A0A0E9NPY6"/>
<evidence type="ECO:0000259" key="7">
    <source>
        <dbReference type="Pfam" id="PF01494"/>
    </source>
</evidence>
<evidence type="ECO:0000256" key="2">
    <source>
        <dbReference type="ARBA" id="ARBA00022630"/>
    </source>
</evidence>
<keyword evidence="9" id="KW-1185">Reference proteome</keyword>
<reference evidence="8 9" key="2">
    <citation type="journal article" date="2014" name="J. Gen. Appl. Microbiol.">
        <title>The early diverging ascomycetous budding yeast Saitoella complicata has three histone deacetylases belonging to the Clr6, Hos2, and Rpd3 lineages.</title>
        <authorList>
            <person name="Nishida H."/>
            <person name="Matsumoto T."/>
            <person name="Kondo S."/>
            <person name="Hamamoto M."/>
            <person name="Yoshikawa H."/>
        </authorList>
    </citation>
    <scope>NUCLEOTIDE SEQUENCE [LARGE SCALE GENOMIC DNA]</scope>
    <source>
        <strain evidence="8 9">NRRL Y-17804</strain>
    </source>
</reference>
<dbReference type="SUPFAM" id="SSF51905">
    <property type="entry name" value="FAD/NAD(P)-binding domain"/>
    <property type="match status" value="1"/>
</dbReference>
<keyword evidence="3" id="KW-0274">FAD</keyword>
<dbReference type="EMBL" id="BACD03000055">
    <property type="protein sequence ID" value="GAO51927.1"/>
    <property type="molecule type" value="Genomic_DNA"/>
</dbReference>
<dbReference type="OrthoDB" id="16820at2759"/>
<evidence type="ECO:0000313" key="9">
    <source>
        <dbReference type="Proteomes" id="UP000033140"/>
    </source>
</evidence>
<evidence type="ECO:0000256" key="6">
    <source>
        <dbReference type="SAM" id="SignalP"/>
    </source>
</evidence>
<evidence type="ECO:0000256" key="1">
    <source>
        <dbReference type="ARBA" id="ARBA00007992"/>
    </source>
</evidence>
<dbReference type="InterPro" id="IPR002938">
    <property type="entry name" value="FAD-bd"/>
</dbReference>
<dbReference type="InterPro" id="IPR036188">
    <property type="entry name" value="FAD/NAD-bd_sf"/>
</dbReference>
<accession>A0A0E9NPY6</accession>
<protein>
    <recommendedName>
        <fullName evidence="7">FAD-binding domain-containing protein</fullName>
    </recommendedName>
</protein>
<dbReference type="Gene3D" id="3.50.50.60">
    <property type="entry name" value="FAD/NAD(P)-binding domain"/>
    <property type="match status" value="1"/>
</dbReference>
<gene>
    <name evidence="8" type="ORF">G7K_6015-t1</name>
</gene>
<sequence>MPSTTTPLNILIIGAGLGGLSTALALGSDGHKCTIIDAAPSFGEAGAGIRIPPNSSRLLMRWGLDFEKIKKSKSERYHFLRWDDGNTLLEIPFVGKDYDAPYYLVHRADLHSALLEKVESMGVPVLPRKKVVEYDFDNKNVTCEDGTNYSADLLICADGIKSIARPLLTGKEDNPRDTGDVAYRILIPGEKLLADPELSELITKPCTTSWCGPDAHLVGYPIRDGELYNIVVCATNLSELPGEEWIVKGSNEELCARFASWDTKVQKLCKLSEGFLKWRLGDLQELTRWSNDAGTAVLLGDSCHPMLPYLAQGAAQAAEDAATLRACIRKISGQGVTLKEALLEYERLRKPRVTTVTKFTRTHQHILHIPDSSLQRRRDAAMAGGDHEDSPVFWGWRERRLWLFGCDAENLESVAKPLPGKGPGEGLAGEVVEEAEAEKGGDGGWVVRNVQEKAGEVVQGVKEVLGLNGGMEKEGPYSAA</sequence>
<dbReference type="OMA" id="WRLCDLP"/>
<evidence type="ECO:0000256" key="4">
    <source>
        <dbReference type="ARBA" id="ARBA00023002"/>
    </source>
</evidence>